<accession>A0A3E3DCE4</accession>
<evidence type="ECO:0000313" key="1">
    <source>
        <dbReference type="EMBL" id="RGD66944.1"/>
    </source>
</evidence>
<protein>
    <submittedName>
        <fullName evidence="1">Uncharacterized protein</fullName>
    </submittedName>
</protein>
<proteinExistence type="predicted"/>
<name>A0A3E3DCE4_9FIRM</name>
<reference evidence="1 2" key="1">
    <citation type="submission" date="2018-08" db="EMBL/GenBank/DDBJ databases">
        <title>A genome reference for cultivated species of the human gut microbiota.</title>
        <authorList>
            <person name="Zou Y."/>
            <person name="Xue W."/>
            <person name="Luo G."/>
        </authorList>
    </citation>
    <scope>NUCLEOTIDE SEQUENCE [LARGE SCALE GENOMIC DNA]</scope>
    <source>
        <strain evidence="1 2">AF19-13AC</strain>
    </source>
</reference>
<dbReference type="AlphaFoldDB" id="A0A3E3DCE4"/>
<comment type="caution">
    <text evidence="1">The sequence shown here is derived from an EMBL/GenBank/DDBJ whole genome shotgun (WGS) entry which is preliminary data.</text>
</comment>
<dbReference type="RefSeq" id="WP_117502809.1">
    <property type="nucleotide sequence ID" value="NZ_QTJW01000032.1"/>
</dbReference>
<evidence type="ECO:0000313" key="2">
    <source>
        <dbReference type="Proteomes" id="UP000261023"/>
    </source>
</evidence>
<dbReference type="Proteomes" id="UP000261023">
    <property type="component" value="Unassembled WGS sequence"/>
</dbReference>
<dbReference type="OrthoDB" id="2084863at2"/>
<sequence length="120" mass="13513">MQELIDKGVLRPSGEIVKDKINLISGAHTPPFVEMLWTVTNGDTDTTNRLYNILTGLYQDGRESEMLEVLRTLYGVLGLPFPEDVEQLAGHPEARGYFLFSFLLDYDDALEDYKAEQDGA</sequence>
<gene>
    <name evidence="1" type="ORF">DWX31_30135</name>
</gene>
<organism evidence="1 2">
    <name type="scientific">Hungatella hathewayi</name>
    <dbReference type="NCBI Taxonomy" id="154046"/>
    <lineage>
        <taxon>Bacteria</taxon>
        <taxon>Bacillati</taxon>
        <taxon>Bacillota</taxon>
        <taxon>Clostridia</taxon>
        <taxon>Lachnospirales</taxon>
        <taxon>Lachnospiraceae</taxon>
        <taxon>Hungatella</taxon>
    </lineage>
</organism>
<dbReference type="EMBL" id="QTJW01000032">
    <property type="protein sequence ID" value="RGD66944.1"/>
    <property type="molecule type" value="Genomic_DNA"/>
</dbReference>